<accession>A0ACC6UYS4</accession>
<reference evidence="1" key="1">
    <citation type="submission" date="2024-07" db="EMBL/GenBank/DDBJ databases">
        <title>Metagenome and Metagenome-Assembled Genomes of Archaea from a hot spring from the geothermal field of Los Azufres, Mexico.</title>
        <authorList>
            <person name="Marin-Paredes R."/>
            <person name="Martinez-Romero E."/>
            <person name="Servin-Garciduenas L.E."/>
        </authorList>
    </citation>
    <scope>NUCLEOTIDE SEQUENCE</scope>
</reference>
<gene>
    <name evidence="1" type="ORF">TU35_000330</name>
</gene>
<name>A0ACC6UYS4_9CREN</name>
<evidence type="ECO:0000313" key="1">
    <source>
        <dbReference type="EMBL" id="MFB6489691.1"/>
    </source>
</evidence>
<proteinExistence type="predicted"/>
<dbReference type="Proteomes" id="UP000033636">
    <property type="component" value="Unassembled WGS sequence"/>
</dbReference>
<protein>
    <submittedName>
        <fullName evidence="1">Uncharacterized protein</fullName>
    </submittedName>
</protein>
<dbReference type="EMBL" id="JZWT02000001">
    <property type="protein sequence ID" value="MFB6489691.1"/>
    <property type="molecule type" value="Genomic_DNA"/>
</dbReference>
<comment type="caution">
    <text evidence="1">The sequence shown here is derived from an EMBL/GenBank/DDBJ whole genome shotgun (WGS) entry which is preliminary data.</text>
</comment>
<sequence length="248" mass="27187">MIEALRRAVGDVLGVYDAPDWLAAELLGDLGGWRGFDEALIRRLVELNSAKLWGVLQRNLEAYRPGRGGVRRAAPYLVAELIEARGVEPAFIRLGSLSVPAVPRGRGLYTPVIPVVEAKRPLLYALSSLSKWAGRYVVASAVESVPGVRLEIRRLKRPPYYYAVAEGLWSAVDRAGALRAPLDKSAARLYGFWREYRSRGFLVLAGRDVGGVRVDVLAVGLGKYGAVAGAGPRRMNRLSKFLDAVYRV</sequence>
<organism evidence="1 2">
    <name type="scientific">Thermoproteus sp. AZ2</name>
    <dbReference type="NCBI Taxonomy" id="1609232"/>
    <lineage>
        <taxon>Archaea</taxon>
        <taxon>Thermoproteota</taxon>
        <taxon>Thermoprotei</taxon>
        <taxon>Thermoproteales</taxon>
        <taxon>Thermoproteaceae</taxon>
        <taxon>Thermoproteus</taxon>
    </lineage>
</organism>
<evidence type="ECO:0000313" key="2">
    <source>
        <dbReference type="Proteomes" id="UP000033636"/>
    </source>
</evidence>